<accession>A0A243R7M6</accession>
<evidence type="ECO:0000313" key="3">
    <source>
        <dbReference type="Proteomes" id="UP000194761"/>
    </source>
</evidence>
<feature type="non-terminal residue" evidence="2">
    <location>
        <position position="1"/>
    </location>
</feature>
<dbReference type="Proteomes" id="UP000194761">
    <property type="component" value="Unassembled WGS sequence"/>
</dbReference>
<evidence type="ECO:0000256" key="1">
    <source>
        <dbReference type="SAM" id="MobiDB-lite"/>
    </source>
</evidence>
<evidence type="ECO:0000313" key="2">
    <source>
        <dbReference type="EMBL" id="OUC90571.1"/>
    </source>
</evidence>
<organism evidence="2 3">
    <name type="scientific">Streptosporangium minutum</name>
    <dbReference type="NCBI Taxonomy" id="569862"/>
    <lineage>
        <taxon>Bacteria</taxon>
        <taxon>Bacillati</taxon>
        <taxon>Actinomycetota</taxon>
        <taxon>Actinomycetes</taxon>
        <taxon>Streptosporangiales</taxon>
        <taxon>Streptosporangiaceae</taxon>
        <taxon>Streptosporangium</taxon>
    </lineage>
</organism>
<dbReference type="AlphaFoldDB" id="A0A243R7M6"/>
<protein>
    <submittedName>
        <fullName evidence="2">Uncharacterized protein</fullName>
    </submittedName>
</protein>
<feature type="region of interest" description="Disordered" evidence="1">
    <location>
        <begin position="1"/>
        <end position="20"/>
    </location>
</feature>
<dbReference type="EMBL" id="NGFP01000257">
    <property type="protein sequence ID" value="OUC90571.1"/>
    <property type="molecule type" value="Genomic_DNA"/>
</dbReference>
<keyword evidence="3" id="KW-1185">Reference proteome</keyword>
<gene>
    <name evidence="2" type="ORF">CA984_36430</name>
</gene>
<proteinExistence type="predicted"/>
<reference evidence="2 3" key="1">
    <citation type="submission" date="2017-05" db="EMBL/GenBank/DDBJ databases">
        <title>Biotechnological potential of actinobacteria isolated from South African environments.</title>
        <authorList>
            <person name="Le Roes-Hill M."/>
            <person name="Prins A."/>
            <person name="Durrell K.A."/>
        </authorList>
    </citation>
    <scope>NUCLEOTIDE SEQUENCE [LARGE SCALE GENOMIC DNA]</scope>
    <source>
        <strain evidence="2">M26</strain>
    </source>
</reference>
<sequence>SALPDPGPADSHDPGTGGLDHLTSVAEAALAGRASARLEELLTADGEWVSARRLLADLVSADLRPESPYRLRWSDSLTAAPDAEPAWLSHGYLERTGHDA</sequence>
<name>A0A243R7M6_9ACTN</name>
<comment type="caution">
    <text evidence="2">The sequence shown here is derived from an EMBL/GenBank/DDBJ whole genome shotgun (WGS) entry which is preliminary data.</text>
</comment>